<feature type="repeat" description="WD" evidence="3">
    <location>
        <begin position="349"/>
        <end position="390"/>
    </location>
</feature>
<evidence type="ECO:0000256" key="1">
    <source>
        <dbReference type="ARBA" id="ARBA00022574"/>
    </source>
</evidence>
<dbReference type="RefSeq" id="WP_190578189.1">
    <property type="nucleotide sequence ID" value="NZ_CAWPQU010000006.1"/>
</dbReference>
<evidence type="ECO:0000256" key="2">
    <source>
        <dbReference type="ARBA" id="ARBA00022737"/>
    </source>
</evidence>
<evidence type="ECO:0000313" key="5">
    <source>
        <dbReference type="Proteomes" id="UP000618445"/>
    </source>
</evidence>
<dbReference type="CDD" id="cd00200">
    <property type="entry name" value="WD40"/>
    <property type="match status" value="1"/>
</dbReference>
<dbReference type="PANTHER" id="PTHR19879">
    <property type="entry name" value="TRANSCRIPTION INITIATION FACTOR TFIID"/>
    <property type="match status" value="1"/>
</dbReference>
<dbReference type="SUPFAM" id="SSF50978">
    <property type="entry name" value="WD40 repeat-like"/>
    <property type="match status" value="1"/>
</dbReference>
<protein>
    <submittedName>
        <fullName evidence="4">WD40 repeat domain-containing protein</fullName>
    </submittedName>
</protein>
<dbReference type="Gene3D" id="2.130.10.10">
    <property type="entry name" value="YVTN repeat-like/Quinoprotein amine dehydrogenase"/>
    <property type="match status" value="2"/>
</dbReference>
<dbReference type="Proteomes" id="UP000618445">
    <property type="component" value="Unassembled WGS sequence"/>
</dbReference>
<dbReference type="PROSITE" id="PS00678">
    <property type="entry name" value="WD_REPEATS_1"/>
    <property type="match status" value="1"/>
</dbReference>
<reference evidence="4 5" key="1">
    <citation type="journal article" date="2020" name="ISME J.">
        <title>Comparative genomics reveals insights into cyanobacterial evolution and habitat adaptation.</title>
        <authorList>
            <person name="Chen M.Y."/>
            <person name="Teng W.K."/>
            <person name="Zhao L."/>
            <person name="Hu C.X."/>
            <person name="Zhou Y.K."/>
            <person name="Han B.P."/>
            <person name="Song L.R."/>
            <person name="Shu W.S."/>
        </authorList>
    </citation>
    <scope>NUCLEOTIDE SEQUENCE [LARGE SCALE GENOMIC DNA]</scope>
    <source>
        <strain evidence="4 5">FACHB-1050</strain>
    </source>
</reference>
<keyword evidence="2" id="KW-0677">Repeat</keyword>
<keyword evidence="5" id="KW-1185">Reference proteome</keyword>
<dbReference type="Pfam" id="PF00400">
    <property type="entry name" value="WD40"/>
    <property type="match status" value="7"/>
</dbReference>
<feature type="repeat" description="WD" evidence="3">
    <location>
        <begin position="475"/>
        <end position="516"/>
    </location>
</feature>
<dbReference type="EMBL" id="JACJQY010000014">
    <property type="protein sequence ID" value="MBD2317347.1"/>
    <property type="molecule type" value="Genomic_DNA"/>
</dbReference>
<feature type="repeat" description="WD" evidence="3">
    <location>
        <begin position="391"/>
        <end position="424"/>
    </location>
</feature>
<evidence type="ECO:0000256" key="3">
    <source>
        <dbReference type="PROSITE-ProRule" id="PRU00221"/>
    </source>
</evidence>
<dbReference type="InterPro" id="IPR020472">
    <property type="entry name" value="WD40_PAC1"/>
</dbReference>
<accession>A0ABR8CAP3</accession>
<sequence length="636" mass="71863">MALPTEFREILTKILHNAAKILDKHLQELILAQNSLILDHEVFLVPPEIISDPRYLSLELNRKSSGFSKTILDLLSEWQFIRISKQIDDLKSPWESSQISANFSRKILDRILIDNAKKHRLIVLTAPFKISPSCVASLREDLEIELAEDLRMFLSNNYPLDSEECPIEFYSDHFYNTINNDDIHQLQTILTNIPTLILHSSISDYKAYFHLNFWLPYSKFIVSYTLPVWAWEEACEILKASGKEEKIALRIIRQIIISIQEFLASFISDWYYLHLNPYYLPKLLQPHNILTTQYFDTDLLAPYIDILKKIQSQQQLTNENLLKTFSNQQKSTSKKLIQKVKEWSLSSVLTTHSGCVHSLAFNSDRSILLSGGSDSVVRLWHPSTGKVSLSLKGHIGDVFAVAVSGNDKYFASSGSDCKVLVWNLGKLQEPICFNEHSAYVSSLVFCPDNRLLASGSYDNSIHIWDLWSSKTFRVLTGHSSYVTSLAFNTKGDLLASGSYDCSIRLWNPSEKKSKLTLTGHTDYVNCIAFSPFNDLLASGSRDGTIRLWRPETGTTIAILKGHTAGVNSLTFSPNGDILVSGSSDRSVRLWNTKIGEEIGILTVGSHPILCVHFSKDGKQLAMGSSWTDNIKIWNCS</sequence>
<dbReference type="PROSITE" id="PS50294">
    <property type="entry name" value="WD_REPEATS_REGION"/>
    <property type="match status" value="6"/>
</dbReference>
<dbReference type="InterPro" id="IPR036322">
    <property type="entry name" value="WD40_repeat_dom_sf"/>
</dbReference>
<gene>
    <name evidence="4" type="ORF">H6G05_10890</name>
</gene>
<dbReference type="InterPro" id="IPR019775">
    <property type="entry name" value="WD40_repeat_CS"/>
</dbReference>
<comment type="caution">
    <text evidence="4">The sequence shown here is derived from an EMBL/GenBank/DDBJ whole genome shotgun (WGS) entry which is preliminary data.</text>
</comment>
<organism evidence="4 5">
    <name type="scientific">Phormidium tenue FACHB-1050</name>
    <dbReference type="NCBI Taxonomy" id="2692857"/>
    <lineage>
        <taxon>Bacteria</taxon>
        <taxon>Bacillati</taxon>
        <taxon>Cyanobacteriota</taxon>
        <taxon>Cyanophyceae</taxon>
        <taxon>Oscillatoriophycideae</taxon>
        <taxon>Oscillatoriales</taxon>
        <taxon>Oscillatoriaceae</taxon>
        <taxon>Phormidium</taxon>
    </lineage>
</organism>
<feature type="repeat" description="WD" evidence="3">
    <location>
        <begin position="559"/>
        <end position="600"/>
    </location>
</feature>
<dbReference type="InterPro" id="IPR001680">
    <property type="entry name" value="WD40_rpt"/>
</dbReference>
<dbReference type="PRINTS" id="PR00320">
    <property type="entry name" value="GPROTEINBRPT"/>
</dbReference>
<dbReference type="PROSITE" id="PS50082">
    <property type="entry name" value="WD_REPEATS_2"/>
    <property type="match status" value="6"/>
</dbReference>
<evidence type="ECO:0000313" key="4">
    <source>
        <dbReference type="EMBL" id="MBD2317347.1"/>
    </source>
</evidence>
<proteinExistence type="predicted"/>
<feature type="repeat" description="WD" evidence="3">
    <location>
        <begin position="433"/>
        <end position="474"/>
    </location>
</feature>
<feature type="repeat" description="WD" evidence="3">
    <location>
        <begin position="517"/>
        <end position="558"/>
    </location>
</feature>
<name>A0ABR8CAP3_9CYAN</name>
<dbReference type="PANTHER" id="PTHR19879:SF9">
    <property type="entry name" value="TRANSCRIPTION INITIATION FACTOR TFIID SUBUNIT 5"/>
    <property type="match status" value="1"/>
</dbReference>
<dbReference type="InterPro" id="IPR015943">
    <property type="entry name" value="WD40/YVTN_repeat-like_dom_sf"/>
</dbReference>
<dbReference type="SMART" id="SM00320">
    <property type="entry name" value="WD40"/>
    <property type="match status" value="7"/>
</dbReference>
<keyword evidence="1 3" id="KW-0853">WD repeat</keyword>